<dbReference type="OrthoDB" id="1470350at2759"/>
<keyword evidence="1" id="KW-0560">Oxidoreductase</keyword>
<keyword evidence="1" id="KW-0503">Monooxygenase</keyword>
<evidence type="ECO:0000313" key="2">
    <source>
        <dbReference type="EMBL" id="GBN39885.1"/>
    </source>
</evidence>
<dbReference type="GO" id="GO:0020037">
    <property type="term" value="F:heme binding"/>
    <property type="evidence" value="ECO:0007669"/>
    <property type="project" value="InterPro"/>
</dbReference>
<evidence type="ECO:0000313" key="3">
    <source>
        <dbReference type="Proteomes" id="UP000499080"/>
    </source>
</evidence>
<name>A0A4Y2NK46_ARAVE</name>
<feature type="non-terminal residue" evidence="2">
    <location>
        <position position="65"/>
    </location>
</feature>
<sequence length="65" mass="7474">LQQLLLAHSKLLEEEKLYCLWLFFHPLIVLSKAEAVEAIFGGPKTIEKPSVYRWLNLFFGNGVLT</sequence>
<dbReference type="AlphaFoldDB" id="A0A4Y2NK46"/>
<accession>A0A4Y2NK46</accession>
<dbReference type="Proteomes" id="UP000499080">
    <property type="component" value="Unassembled WGS sequence"/>
</dbReference>
<dbReference type="InterPro" id="IPR036396">
    <property type="entry name" value="Cyt_P450_sf"/>
</dbReference>
<evidence type="ECO:0000256" key="1">
    <source>
        <dbReference type="ARBA" id="ARBA00023033"/>
    </source>
</evidence>
<dbReference type="GO" id="GO:0004497">
    <property type="term" value="F:monooxygenase activity"/>
    <property type="evidence" value="ECO:0007669"/>
    <property type="project" value="UniProtKB-KW"/>
</dbReference>
<reference evidence="2 3" key="1">
    <citation type="journal article" date="2019" name="Sci. Rep.">
        <title>Orb-weaving spider Araneus ventricosus genome elucidates the spidroin gene catalogue.</title>
        <authorList>
            <person name="Kono N."/>
            <person name="Nakamura H."/>
            <person name="Ohtoshi R."/>
            <person name="Moran D.A.P."/>
            <person name="Shinohara A."/>
            <person name="Yoshida Y."/>
            <person name="Fujiwara M."/>
            <person name="Mori M."/>
            <person name="Tomita M."/>
            <person name="Arakawa K."/>
        </authorList>
    </citation>
    <scope>NUCLEOTIDE SEQUENCE [LARGE SCALE GENOMIC DNA]</scope>
</reference>
<dbReference type="GO" id="GO:0016705">
    <property type="term" value="F:oxidoreductase activity, acting on paired donors, with incorporation or reduction of molecular oxygen"/>
    <property type="evidence" value="ECO:0007669"/>
    <property type="project" value="InterPro"/>
</dbReference>
<protein>
    <submittedName>
        <fullName evidence="2">Uncharacterized protein</fullName>
    </submittedName>
</protein>
<dbReference type="EMBL" id="BGPR01128542">
    <property type="protein sequence ID" value="GBN39885.1"/>
    <property type="molecule type" value="Genomic_DNA"/>
</dbReference>
<gene>
    <name evidence="2" type="ORF">AVEN_247634_1</name>
</gene>
<dbReference type="SUPFAM" id="SSF48264">
    <property type="entry name" value="Cytochrome P450"/>
    <property type="match status" value="1"/>
</dbReference>
<dbReference type="GO" id="GO:0005506">
    <property type="term" value="F:iron ion binding"/>
    <property type="evidence" value="ECO:0007669"/>
    <property type="project" value="InterPro"/>
</dbReference>
<organism evidence="2 3">
    <name type="scientific">Araneus ventricosus</name>
    <name type="common">Orbweaver spider</name>
    <name type="synonym">Epeira ventricosa</name>
    <dbReference type="NCBI Taxonomy" id="182803"/>
    <lineage>
        <taxon>Eukaryota</taxon>
        <taxon>Metazoa</taxon>
        <taxon>Ecdysozoa</taxon>
        <taxon>Arthropoda</taxon>
        <taxon>Chelicerata</taxon>
        <taxon>Arachnida</taxon>
        <taxon>Araneae</taxon>
        <taxon>Araneomorphae</taxon>
        <taxon>Entelegynae</taxon>
        <taxon>Araneoidea</taxon>
        <taxon>Araneidae</taxon>
        <taxon>Araneus</taxon>
    </lineage>
</organism>
<keyword evidence="3" id="KW-1185">Reference proteome</keyword>
<feature type="non-terminal residue" evidence="2">
    <location>
        <position position="1"/>
    </location>
</feature>
<proteinExistence type="predicted"/>
<comment type="caution">
    <text evidence="2">The sequence shown here is derived from an EMBL/GenBank/DDBJ whole genome shotgun (WGS) entry which is preliminary data.</text>
</comment>